<organism evidence="1 2">
    <name type="scientific">Colletotrichum incanum</name>
    <name type="common">Soybean anthracnose fungus</name>
    <dbReference type="NCBI Taxonomy" id="1573173"/>
    <lineage>
        <taxon>Eukaryota</taxon>
        <taxon>Fungi</taxon>
        <taxon>Dikarya</taxon>
        <taxon>Ascomycota</taxon>
        <taxon>Pezizomycotina</taxon>
        <taxon>Sordariomycetes</taxon>
        <taxon>Hypocreomycetidae</taxon>
        <taxon>Glomerellales</taxon>
        <taxon>Glomerellaceae</taxon>
        <taxon>Colletotrichum</taxon>
        <taxon>Colletotrichum spaethianum species complex</taxon>
    </lineage>
</organism>
<protein>
    <submittedName>
        <fullName evidence="1">Uncharacterized protein</fullName>
    </submittedName>
</protein>
<dbReference type="EMBL" id="LFIW01002754">
    <property type="protein sequence ID" value="KZL63556.1"/>
    <property type="molecule type" value="Genomic_DNA"/>
</dbReference>
<evidence type="ECO:0000313" key="2">
    <source>
        <dbReference type="Proteomes" id="UP000076584"/>
    </source>
</evidence>
<evidence type="ECO:0000313" key="1">
    <source>
        <dbReference type="EMBL" id="KZL63556.1"/>
    </source>
</evidence>
<keyword evidence="2" id="KW-1185">Reference proteome</keyword>
<reference evidence="1 2" key="1">
    <citation type="submission" date="2015-06" db="EMBL/GenBank/DDBJ databases">
        <title>Survival trade-offs in plant roots during colonization by closely related pathogenic and mutualistic fungi.</title>
        <authorList>
            <person name="Hacquard S."/>
            <person name="Kracher B."/>
            <person name="Hiruma K."/>
            <person name="Weinman A."/>
            <person name="Muench P."/>
            <person name="Garrido Oter R."/>
            <person name="Ver Loren van Themaat E."/>
            <person name="Dallerey J.-F."/>
            <person name="Damm U."/>
            <person name="Henrissat B."/>
            <person name="Lespinet O."/>
            <person name="Thon M."/>
            <person name="Kemen E."/>
            <person name="McHardy A.C."/>
            <person name="Schulze-Lefert P."/>
            <person name="O'Connell R.J."/>
        </authorList>
    </citation>
    <scope>NUCLEOTIDE SEQUENCE [LARGE SCALE GENOMIC DNA]</scope>
    <source>
        <strain evidence="1 2">MAFF 238704</strain>
    </source>
</reference>
<name>A0A166LIE9_COLIC</name>
<comment type="caution">
    <text evidence="1">The sequence shown here is derived from an EMBL/GenBank/DDBJ whole genome shotgun (WGS) entry which is preliminary data.</text>
</comment>
<accession>A0A166LIE9</accession>
<sequence length="107" mass="12190">MSDTLMRRPDLDTGGEANHWGWIDPILARRRPTGRFHQDPLGTTFQQHTVNGELPPGQLADDVSPLEIVIPVRLPLASSYFESSFCRQAYIGQRRVLKYQMRSNPGR</sequence>
<proteinExistence type="predicted"/>
<dbReference type="AlphaFoldDB" id="A0A166LIE9"/>
<gene>
    <name evidence="1" type="ORF">CI238_02878</name>
</gene>
<dbReference type="Proteomes" id="UP000076584">
    <property type="component" value="Unassembled WGS sequence"/>
</dbReference>